<protein>
    <submittedName>
        <fullName evidence="2">Uncharacterized protein</fullName>
    </submittedName>
</protein>
<feature type="region of interest" description="Disordered" evidence="1">
    <location>
        <begin position="161"/>
        <end position="207"/>
    </location>
</feature>
<feature type="compositionally biased region" description="Low complexity" evidence="1">
    <location>
        <begin position="161"/>
        <end position="173"/>
    </location>
</feature>
<feature type="region of interest" description="Disordered" evidence="1">
    <location>
        <begin position="25"/>
        <end position="141"/>
    </location>
</feature>
<name>A0A2U7UBS8_9VIRU</name>
<feature type="compositionally biased region" description="Low complexity" evidence="1">
    <location>
        <begin position="55"/>
        <end position="80"/>
    </location>
</feature>
<dbReference type="RefSeq" id="YP_009481897.1">
    <property type="nucleotide sequence ID" value="NC_037666.1"/>
</dbReference>
<dbReference type="Proteomes" id="UP000249287">
    <property type="component" value="Segment"/>
</dbReference>
<reference evidence="2" key="1">
    <citation type="journal article" date="2018" name="Nat. Commun.">
        <title>Diversity and evolution of the emerging Pandoraviridae family.</title>
        <authorList>
            <person name="Legendre M."/>
            <person name="Fabre E."/>
            <person name="Poirot O."/>
            <person name="Jeudy S."/>
            <person name="Lartigue A."/>
            <person name="Alempic J.M."/>
            <person name="Beucher L."/>
            <person name="Philippe N."/>
            <person name="Bertaux L."/>
            <person name="Christo-Foroux E."/>
            <person name="Labadie K."/>
            <person name="Coute Y."/>
            <person name="Abergel C."/>
            <person name="Claverie J.M."/>
        </authorList>
    </citation>
    <scope>NUCLEOTIDE SEQUENCE [LARGE SCALE GENOMIC DNA]</scope>
    <source>
        <strain evidence="2">Neocaledonia</strain>
    </source>
</reference>
<evidence type="ECO:0000256" key="1">
    <source>
        <dbReference type="SAM" id="MobiDB-lite"/>
    </source>
</evidence>
<dbReference type="KEGG" id="vg:36842157"/>
<dbReference type="EMBL" id="MG011690">
    <property type="protein sequence ID" value="AVK75894.1"/>
    <property type="molecule type" value="Genomic_DNA"/>
</dbReference>
<organism evidence="2">
    <name type="scientific">Pandoravirus neocaledonia</name>
    <dbReference type="NCBI Taxonomy" id="2107708"/>
    <lineage>
        <taxon>Viruses</taxon>
        <taxon>Pandoravirus</taxon>
    </lineage>
</organism>
<gene>
    <name evidence="2" type="ORF">pneo_cds_287</name>
</gene>
<evidence type="ECO:0000313" key="2">
    <source>
        <dbReference type="EMBL" id="AVK75894.1"/>
    </source>
</evidence>
<proteinExistence type="predicted"/>
<feature type="compositionally biased region" description="Polar residues" evidence="1">
    <location>
        <begin position="38"/>
        <end position="47"/>
    </location>
</feature>
<dbReference type="GeneID" id="36842157"/>
<feature type="compositionally biased region" description="Low complexity" evidence="1">
    <location>
        <begin position="196"/>
        <end position="207"/>
    </location>
</feature>
<feature type="compositionally biased region" description="Low complexity" evidence="1">
    <location>
        <begin position="101"/>
        <end position="141"/>
    </location>
</feature>
<accession>A0A2U7UBS8</accession>
<sequence>MNNRTNTPLAAGNRAALDADAFVAALLQQQPPQPNQPTSRSSASQPVAGNASLMGSGAVPARRAAATRGRASSTRGGLSRQQQPAGMGLSPLANQQSANVPSLQAASLQQQPQRTAGVASRGRSAGRGTAQRAGARTSAQAADQQAALASLLGIGAAPAAAAPASAPRQSASVRRSRAAGTAGGATNVGTTDNLLGQQGRGQQQQRQALPLMPNTSLLASNSNINVNPLAVFGQQDALNQSQQRVTRRPRPAAAAGVQNQPRNLGAVNFADGMGDDGNNLTDDGANSKNKYLLVDREGYRQGPKYVSDGAYGAALKAATAGHTDIYLWDRNHKAAPGGRVYSYVGGSAPITNPSEFTMKHGITTKPMVKSRGYVDLDANYRPMERRSAAGAY</sequence>